<dbReference type="Proteomes" id="UP000264800">
    <property type="component" value="Unplaced"/>
</dbReference>
<dbReference type="Ensembl" id="ENSKMAT00000023608.1">
    <property type="protein sequence ID" value="ENSKMAP00000023311.1"/>
    <property type="gene ID" value="ENSKMAG00000017302.1"/>
</dbReference>
<feature type="compositionally biased region" description="Polar residues" evidence="2">
    <location>
        <begin position="390"/>
        <end position="421"/>
    </location>
</feature>
<accession>A0A3Q3B310</accession>
<feature type="compositionally biased region" description="Polar residues" evidence="2">
    <location>
        <begin position="498"/>
        <end position="509"/>
    </location>
</feature>
<dbReference type="GeneTree" id="ENSGT00530000063835"/>
<dbReference type="RefSeq" id="XP_017288957.1">
    <property type="nucleotide sequence ID" value="XM_017433468.3"/>
</dbReference>
<organism evidence="4 5">
    <name type="scientific">Kryptolebias marmoratus</name>
    <name type="common">Mangrove killifish</name>
    <name type="synonym">Rivulus marmoratus</name>
    <dbReference type="NCBI Taxonomy" id="37003"/>
    <lineage>
        <taxon>Eukaryota</taxon>
        <taxon>Metazoa</taxon>
        <taxon>Chordata</taxon>
        <taxon>Craniata</taxon>
        <taxon>Vertebrata</taxon>
        <taxon>Euteleostomi</taxon>
        <taxon>Actinopterygii</taxon>
        <taxon>Neopterygii</taxon>
        <taxon>Teleostei</taxon>
        <taxon>Neoteleostei</taxon>
        <taxon>Acanthomorphata</taxon>
        <taxon>Ovalentaria</taxon>
        <taxon>Atherinomorphae</taxon>
        <taxon>Cyprinodontiformes</taxon>
        <taxon>Rivulidae</taxon>
        <taxon>Kryptolebias</taxon>
    </lineage>
</organism>
<dbReference type="GeneID" id="108246096"/>
<evidence type="ECO:0000259" key="3">
    <source>
        <dbReference type="Pfam" id="PF10482"/>
    </source>
</evidence>
<dbReference type="Pfam" id="PF10482">
    <property type="entry name" value="CtIP_N"/>
    <property type="match status" value="1"/>
</dbReference>
<feature type="region of interest" description="Disordered" evidence="2">
    <location>
        <begin position="258"/>
        <end position="482"/>
    </location>
</feature>
<dbReference type="PANTHER" id="PTHR15107">
    <property type="entry name" value="RETINOBLASTOMA BINDING PROTEIN 8"/>
    <property type="match status" value="1"/>
</dbReference>
<feature type="domain" description="DNA endonuclease Ctp1 N-terminal" evidence="3">
    <location>
        <begin position="4"/>
        <end position="122"/>
    </location>
</feature>
<dbReference type="InterPro" id="IPR019518">
    <property type="entry name" value="CtIP_N"/>
</dbReference>
<feature type="coiled-coil region" evidence="1">
    <location>
        <begin position="12"/>
        <end position="67"/>
    </location>
</feature>
<feature type="region of interest" description="Disordered" evidence="2">
    <location>
        <begin position="497"/>
        <end position="573"/>
    </location>
</feature>
<sequence length="573" mass="63208">MENFKDLLQKLQETHEREVEGWQAKVKELSNKKGCDSKRMEELFTRNQQMKEQQRLLTENIKTLENRLRAGLCDRCTVTQEVAKRKQQEYEASQIHSLQHISLLAGEMTNLKKENLRLKDEARKLRAALDKDHSDPSSISSSTEVKPVVSPDLSPSPGVVALLSPTGGGGVAIKPEAERQGEEAERSRHLRNRSSFEVFKPQPTSAVPPWRTEHGVPRPGDGSLEVFEQHPSIHVQPPRKNYSSSPEVKLSRPVVHAPIPCHPRPIRSGPVPVPWPPSESSDWVSAGTGPAAETSSRLHLPRFPNPAPPVPQAGGRRHGFVPPWQKPNSHQLPAKEPTVVFKLRRVPDYPGSDSKKKDSPPPPKPEKPAEEEPRESSDGPLDLSDRGKSKSNQTPGDYSPSRRSSNAGTQRSPDNGVTTPASSSSPSPSPSSSSSSFTAAARKQEPDPTADHSSEVKGQEQKEEVDVKTDQSNGKKVPVLTLSLRPAVVRLEALNPALQKQESMSLNEKSANEPESSSDQQDDESESGPDGTPRRKRKRASVETETDRDLDPGNVHQERRIKITVRAEERSPS</sequence>
<feature type="compositionally biased region" description="Basic and acidic residues" evidence="2">
    <location>
        <begin position="175"/>
        <end position="187"/>
    </location>
</feature>
<protein>
    <submittedName>
        <fullName evidence="4">Retinoblastoma binding protein 8-like</fullName>
    </submittedName>
</protein>
<keyword evidence="5" id="KW-1185">Reference proteome</keyword>
<feature type="region of interest" description="Disordered" evidence="2">
    <location>
        <begin position="128"/>
        <end position="225"/>
    </location>
</feature>
<evidence type="ECO:0000256" key="1">
    <source>
        <dbReference type="SAM" id="Coils"/>
    </source>
</evidence>
<evidence type="ECO:0000313" key="5">
    <source>
        <dbReference type="Proteomes" id="UP000264800"/>
    </source>
</evidence>
<proteinExistence type="predicted"/>
<name>A0A3Q3B310_KRYMA</name>
<dbReference type="OMA" id="TEHRVNR"/>
<feature type="compositionally biased region" description="Basic and acidic residues" evidence="2">
    <location>
        <begin position="353"/>
        <end position="388"/>
    </location>
</feature>
<dbReference type="OrthoDB" id="8809203at2759"/>
<dbReference type="InterPro" id="IPR033316">
    <property type="entry name" value="RBBP8-like"/>
</dbReference>
<feature type="compositionally biased region" description="Low complexity" evidence="2">
    <location>
        <begin position="422"/>
        <end position="436"/>
    </location>
</feature>
<dbReference type="GO" id="GO:0003684">
    <property type="term" value="F:damaged DNA binding"/>
    <property type="evidence" value="ECO:0007669"/>
    <property type="project" value="TreeGrafter"/>
</dbReference>
<feature type="compositionally biased region" description="Basic and acidic residues" evidence="2">
    <location>
        <begin position="540"/>
        <end position="573"/>
    </location>
</feature>
<reference evidence="4" key="2">
    <citation type="submission" date="2025-09" db="UniProtKB">
        <authorList>
            <consortium name="Ensembl"/>
        </authorList>
    </citation>
    <scope>IDENTIFICATION</scope>
</reference>
<reference evidence="4" key="1">
    <citation type="submission" date="2025-08" db="UniProtKB">
        <authorList>
            <consortium name="Ensembl"/>
        </authorList>
    </citation>
    <scope>IDENTIFICATION</scope>
</reference>
<dbReference type="STRING" id="37003.ENSKMAP00000023311"/>
<dbReference type="PANTHER" id="PTHR15107:SF3">
    <property type="entry name" value="RBBP8 N-TERMINAL-LIKE PROTEIN"/>
    <property type="match status" value="1"/>
</dbReference>
<feature type="compositionally biased region" description="Basic and acidic residues" evidence="2">
    <location>
        <begin position="442"/>
        <end position="469"/>
    </location>
</feature>
<dbReference type="AlphaFoldDB" id="A0A3Q3B310"/>
<evidence type="ECO:0000256" key="2">
    <source>
        <dbReference type="SAM" id="MobiDB-lite"/>
    </source>
</evidence>
<keyword evidence="1" id="KW-0175">Coiled coil</keyword>
<dbReference type="CTD" id="324358"/>
<dbReference type="GO" id="GO:0010792">
    <property type="term" value="P:DNA double-strand break processing involved in repair via single-strand annealing"/>
    <property type="evidence" value="ECO:0007669"/>
    <property type="project" value="TreeGrafter"/>
</dbReference>
<evidence type="ECO:0000313" key="4">
    <source>
        <dbReference type="Ensembl" id="ENSKMAP00000023311.1"/>
    </source>
</evidence>